<comment type="subcellular location">
    <subcellularLocation>
        <location evidence="3">Mitochondrion inner membrane</location>
    </subcellularLocation>
</comment>
<dbReference type="InterPro" id="IPR049398">
    <property type="entry name" value="ETF-QO/FixC_UQ-bd"/>
</dbReference>
<keyword evidence="12 19" id="KW-0560">Oxidoreductase</keyword>
<dbReference type="Proteomes" id="UP000095605">
    <property type="component" value="Unassembled WGS sequence"/>
</dbReference>
<dbReference type="EMBL" id="LPNL01000003">
    <property type="protein sequence ID" value="OEJ89603.1"/>
    <property type="molecule type" value="Genomic_DNA"/>
</dbReference>
<evidence type="ECO:0000256" key="10">
    <source>
        <dbReference type="ARBA" id="ARBA00022946"/>
    </source>
</evidence>
<dbReference type="PANTHER" id="PTHR10617:SF107">
    <property type="entry name" value="ELECTRON TRANSFER FLAVOPROTEIN-UBIQUINONE OXIDOREDUCTASE, MITOCHONDRIAL"/>
    <property type="match status" value="1"/>
</dbReference>
<comment type="cofactor">
    <cofactor evidence="19">
        <name>[4Fe-4S] cluster</name>
        <dbReference type="ChEBI" id="CHEBI:49883"/>
    </cofactor>
    <text evidence="19">Binds 1 [4Fe-4S] cluster.</text>
</comment>
<comment type="caution">
    <text evidence="21">The sequence shown here is derived from an EMBL/GenBank/DDBJ whole genome shotgun (WGS) entry which is preliminary data.</text>
</comment>
<evidence type="ECO:0000256" key="15">
    <source>
        <dbReference type="ARBA" id="ARBA00023075"/>
    </source>
</evidence>
<keyword evidence="6 19" id="KW-0285">Flavoprotein</keyword>
<dbReference type="InterPro" id="IPR036188">
    <property type="entry name" value="FAD/NAD-bd_sf"/>
</dbReference>
<feature type="domain" description="4Fe-4S ferredoxin-type" evidence="20">
    <location>
        <begin position="562"/>
        <end position="591"/>
    </location>
</feature>
<keyword evidence="22" id="KW-1185">Reference proteome</keyword>
<keyword evidence="7 19" id="KW-0479">Metal-binding</keyword>
<dbReference type="PANTHER" id="PTHR10617">
    <property type="entry name" value="ELECTRON TRANSFER FLAVOPROTEIN-UBIQUINONE OXIDOREDUCTASE"/>
    <property type="match status" value="1"/>
</dbReference>
<evidence type="ECO:0000256" key="1">
    <source>
        <dbReference type="ARBA" id="ARBA00001974"/>
    </source>
</evidence>
<evidence type="ECO:0000256" key="4">
    <source>
        <dbReference type="ARBA" id="ARBA00006796"/>
    </source>
</evidence>
<evidence type="ECO:0000259" key="20">
    <source>
        <dbReference type="PROSITE" id="PS51379"/>
    </source>
</evidence>
<reference evidence="22" key="1">
    <citation type="journal article" date="2016" name="Genome Announc.">
        <title>Genome sequences of three species of Hanseniaspora isolated from spontaneous wine fermentations.</title>
        <authorList>
            <person name="Sternes P.R."/>
            <person name="Lee D."/>
            <person name="Kutyna D.R."/>
            <person name="Borneman A.R."/>
        </authorList>
    </citation>
    <scope>NUCLEOTIDE SEQUENCE [LARGE SCALE GENOMIC DNA]</scope>
    <source>
        <strain evidence="22">AWRI3578</strain>
    </source>
</reference>
<dbReference type="GO" id="GO:0005743">
    <property type="term" value="C:mitochondrial inner membrane"/>
    <property type="evidence" value="ECO:0007669"/>
    <property type="project" value="UniProtKB-SubCell"/>
</dbReference>
<comment type="cofactor">
    <cofactor evidence="1 19">
        <name>FAD</name>
        <dbReference type="ChEBI" id="CHEBI:57692"/>
    </cofactor>
</comment>
<dbReference type="GO" id="GO:0004174">
    <property type="term" value="F:electron-transferring-flavoprotein dehydrogenase activity"/>
    <property type="evidence" value="ECO:0007669"/>
    <property type="project" value="UniProtKB-UniRule"/>
</dbReference>
<organism evidence="21 22">
    <name type="scientific">Hanseniaspora opuntiae</name>
    <dbReference type="NCBI Taxonomy" id="211096"/>
    <lineage>
        <taxon>Eukaryota</taxon>
        <taxon>Fungi</taxon>
        <taxon>Dikarya</taxon>
        <taxon>Ascomycota</taxon>
        <taxon>Saccharomycotina</taxon>
        <taxon>Saccharomycetes</taxon>
        <taxon>Saccharomycodales</taxon>
        <taxon>Saccharomycodaceae</taxon>
        <taxon>Hanseniaspora</taxon>
    </lineage>
</organism>
<gene>
    <name evidence="21" type="ORF">AWRI3578_g1097</name>
</gene>
<dbReference type="Gene3D" id="3.30.9.90">
    <property type="match status" value="1"/>
</dbReference>
<evidence type="ECO:0000256" key="2">
    <source>
        <dbReference type="ARBA" id="ARBA00002819"/>
    </source>
</evidence>
<evidence type="ECO:0000256" key="16">
    <source>
        <dbReference type="ARBA" id="ARBA00023128"/>
    </source>
</evidence>
<dbReference type="Pfam" id="PF21162">
    <property type="entry name" value="ETFQO_UQ-bd"/>
    <property type="match status" value="1"/>
</dbReference>
<evidence type="ECO:0000256" key="5">
    <source>
        <dbReference type="ARBA" id="ARBA00022448"/>
    </source>
</evidence>
<keyword evidence="14 19" id="KW-0411">Iron-sulfur</keyword>
<dbReference type="GO" id="GO:0046872">
    <property type="term" value="F:metal ion binding"/>
    <property type="evidence" value="ECO:0007669"/>
    <property type="project" value="UniProtKB-KW"/>
</dbReference>
<keyword evidence="5 19" id="KW-0813">Transport</keyword>
<dbReference type="Gene3D" id="3.50.50.60">
    <property type="entry name" value="FAD/NAD(P)-binding domain"/>
    <property type="match status" value="1"/>
</dbReference>
<dbReference type="FunFam" id="3.30.70.20:FF:000015">
    <property type="entry name" value="Electron transfer flavoprotein-ubiquinone oxidoreductase"/>
    <property type="match status" value="1"/>
</dbReference>
<dbReference type="InterPro" id="IPR040156">
    <property type="entry name" value="ETF-QO"/>
</dbReference>
<evidence type="ECO:0000256" key="3">
    <source>
        <dbReference type="ARBA" id="ARBA00004273"/>
    </source>
</evidence>
<protein>
    <recommendedName>
        <fullName evidence="19">Electron transfer flavoprotein-ubiquinone oxidoreductase</fullName>
        <shortName evidence="19">ETF-QO</shortName>
        <ecNumber evidence="19">1.5.5.1</ecNumber>
    </recommendedName>
</protein>
<evidence type="ECO:0000256" key="12">
    <source>
        <dbReference type="ARBA" id="ARBA00023002"/>
    </source>
</evidence>
<dbReference type="InterPro" id="IPR007859">
    <property type="entry name" value="ETF-QO/FixX_C"/>
</dbReference>
<dbReference type="PROSITE" id="PS51379">
    <property type="entry name" value="4FE4S_FER_2"/>
    <property type="match status" value="1"/>
</dbReference>
<dbReference type="Pfam" id="PF05187">
    <property type="entry name" value="Fer4_ETF_QO"/>
    <property type="match status" value="1"/>
</dbReference>
<evidence type="ECO:0000256" key="17">
    <source>
        <dbReference type="ARBA" id="ARBA00023136"/>
    </source>
</evidence>
<evidence type="ECO:0000256" key="14">
    <source>
        <dbReference type="ARBA" id="ARBA00023014"/>
    </source>
</evidence>
<keyword evidence="13 19" id="KW-0408">Iron</keyword>
<dbReference type="GO" id="GO:0051539">
    <property type="term" value="F:4 iron, 4 sulfur cluster binding"/>
    <property type="evidence" value="ECO:0007669"/>
    <property type="project" value="UniProtKB-UniRule"/>
</dbReference>
<keyword evidence="8" id="KW-0999">Mitochondrion inner membrane</keyword>
<dbReference type="OrthoDB" id="437331at2759"/>
<name>A0A1E5RSC9_9ASCO</name>
<comment type="catalytic activity">
    <reaction evidence="18 19">
        <text>a ubiquinone + reduced [electron-transfer flavoprotein] = a ubiquinol + oxidized [electron-transfer flavoprotein] + H(+)</text>
        <dbReference type="Rhea" id="RHEA:24052"/>
        <dbReference type="Rhea" id="RHEA-COMP:9565"/>
        <dbReference type="Rhea" id="RHEA-COMP:9566"/>
        <dbReference type="Rhea" id="RHEA-COMP:10685"/>
        <dbReference type="Rhea" id="RHEA-COMP:10686"/>
        <dbReference type="ChEBI" id="CHEBI:15378"/>
        <dbReference type="ChEBI" id="CHEBI:16389"/>
        <dbReference type="ChEBI" id="CHEBI:17976"/>
        <dbReference type="ChEBI" id="CHEBI:57692"/>
        <dbReference type="ChEBI" id="CHEBI:58307"/>
        <dbReference type="EC" id="1.5.5.1"/>
    </reaction>
</comment>
<accession>A0A1E5RSC9</accession>
<keyword evidence="9 19" id="KW-0274">FAD</keyword>
<dbReference type="Gene3D" id="3.30.70.20">
    <property type="match status" value="1"/>
</dbReference>
<evidence type="ECO:0000256" key="11">
    <source>
        <dbReference type="ARBA" id="ARBA00022982"/>
    </source>
</evidence>
<comment type="function">
    <text evidence="2 19">Accepts electrons from ETF and reduces ubiquinone.</text>
</comment>
<dbReference type="SUPFAM" id="SSF54862">
    <property type="entry name" value="4Fe-4S ferredoxins"/>
    <property type="match status" value="1"/>
</dbReference>
<evidence type="ECO:0000256" key="8">
    <source>
        <dbReference type="ARBA" id="ARBA00022792"/>
    </source>
</evidence>
<evidence type="ECO:0000313" key="22">
    <source>
        <dbReference type="Proteomes" id="UP000095605"/>
    </source>
</evidence>
<proteinExistence type="inferred from homology"/>
<keyword evidence="16" id="KW-0496">Mitochondrion</keyword>
<evidence type="ECO:0000256" key="9">
    <source>
        <dbReference type="ARBA" id="ARBA00022827"/>
    </source>
</evidence>
<evidence type="ECO:0000256" key="13">
    <source>
        <dbReference type="ARBA" id="ARBA00023004"/>
    </source>
</evidence>
<dbReference type="EC" id="1.5.5.1" evidence="19"/>
<evidence type="ECO:0000256" key="6">
    <source>
        <dbReference type="ARBA" id="ARBA00022630"/>
    </source>
</evidence>
<evidence type="ECO:0000256" key="7">
    <source>
        <dbReference type="ARBA" id="ARBA00022723"/>
    </source>
</evidence>
<keyword evidence="11 19" id="KW-0249">Electron transport</keyword>
<dbReference type="SUPFAM" id="SSF51905">
    <property type="entry name" value="FAD/NAD(P)-binding domain"/>
    <property type="match status" value="1"/>
</dbReference>
<dbReference type="SUPFAM" id="SSF54373">
    <property type="entry name" value="FAD-linked reductases, C-terminal domain"/>
    <property type="match status" value="1"/>
</dbReference>
<evidence type="ECO:0000256" key="19">
    <source>
        <dbReference type="RuleBase" id="RU366068"/>
    </source>
</evidence>
<keyword evidence="17" id="KW-0472">Membrane</keyword>
<comment type="similarity">
    <text evidence="4">Belongs to the ETF-QO/FixC family.</text>
</comment>
<keyword evidence="10" id="KW-0809">Transit peptide</keyword>
<dbReference type="InterPro" id="IPR017896">
    <property type="entry name" value="4Fe4S_Fe-S-bd"/>
</dbReference>
<dbReference type="AlphaFoldDB" id="A0A1E5RSC9"/>
<evidence type="ECO:0000256" key="18">
    <source>
        <dbReference type="ARBA" id="ARBA00052682"/>
    </source>
</evidence>
<sequence>MLTFRRVNTLFRKTNNLKSLRLASTLTAEQLSLLNEDRVVDKTDVIIIGGGPAGLSTSIRLKQKNPSLRVVLLEKASEFGGHTVSGVIMEPRAINELFPDEINESGIALPETLLQKVNSESLKFLLPNGWKLPLPEPPAMKNKDKNFVGSLSQVVQYLSEKAEELGVELYSGISCSELVYDEKKEKVIGVATQDMGILKDGSPGPNFERGMEFHSRQVVLAEGCHGSLSKKAMQHFNLREGKNDQSYGLGIKEIWEVPKEQHKKGFVSHTMGYPMDLQTYGGGFQYHYGENLVAVGLVVGLDYKNPYISPYKEFQKMKHHPFYSEVLKNGKCVSYAARALNEGGFQCIPKLNFPGGCLIGASAGLMNVPKIKGTHTAIKSGILAADAIVDQFESKKLATVEEIGEEEVLETDLEVLDLKNYQESFNKSWIYEELYSVRNIRPSFNTKLGALFGMSFSGLDSYILKGKLPFTFNFHKGGDGKITEPASNYKPISYPKPDNKISFDILTSVSRTGTHHAENEPSHLKIKDLKDYKNKSYKKYQGIEERFCPAGVYEFIKEGKDVRLQVNSQNCIHCKTCDIKSPIQGIDWQVPEGGDGPKYTNT</sequence>
<keyword evidence="15 19" id="KW-0830">Ubiquinone</keyword>
<evidence type="ECO:0000313" key="21">
    <source>
        <dbReference type="EMBL" id="OEJ89603.1"/>
    </source>
</evidence>
<dbReference type="Pfam" id="PF01946">
    <property type="entry name" value="Thi4"/>
    <property type="match status" value="1"/>
</dbReference>